<evidence type="ECO:0000259" key="1">
    <source>
        <dbReference type="Pfam" id="PF01425"/>
    </source>
</evidence>
<dbReference type="Gene3D" id="3.90.1300.10">
    <property type="entry name" value="Amidase signature (AS) domain"/>
    <property type="match status" value="1"/>
</dbReference>
<reference evidence="2" key="1">
    <citation type="journal article" date="2023" name="Mol. Phylogenet. Evol.">
        <title>Genome-scale phylogeny and comparative genomics of the fungal order Sordariales.</title>
        <authorList>
            <person name="Hensen N."/>
            <person name="Bonometti L."/>
            <person name="Westerberg I."/>
            <person name="Brannstrom I.O."/>
            <person name="Guillou S."/>
            <person name="Cros-Aarteil S."/>
            <person name="Calhoun S."/>
            <person name="Haridas S."/>
            <person name="Kuo A."/>
            <person name="Mondo S."/>
            <person name="Pangilinan J."/>
            <person name="Riley R."/>
            <person name="LaButti K."/>
            <person name="Andreopoulos B."/>
            <person name="Lipzen A."/>
            <person name="Chen C."/>
            <person name="Yan M."/>
            <person name="Daum C."/>
            <person name="Ng V."/>
            <person name="Clum A."/>
            <person name="Steindorff A."/>
            <person name="Ohm R.A."/>
            <person name="Martin F."/>
            <person name="Silar P."/>
            <person name="Natvig D.O."/>
            <person name="Lalanne C."/>
            <person name="Gautier V."/>
            <person name="Ament-Velasquez S.L."/>
            <person name="Kruys A."/>
            <person name="Hutchinson M.I."/>
            <person name="Powell A.J."/>
            <person name="Barry K."/>
            <person name="Miller A.N."/>
            <person name="Grigoriev I.V."/>
            <person name="Debuchy R."/>
            <person name="Gladieux P."/>
            <person name="Hiltunen Thoren M."/>
            <person name="Johannesson H."/>
        </authorList>
    </citation>
    <scope>NUCLEOTIDE SEQUENCE</scope>
    <source>
        <strain evidence="2">PSN243</strain>
    </source>
</reference>
<evidence type="ECO:0000313" key="3">
    <source>
        <dbReference type="Proteomes" id="UP001321760"/>
    </source>
</evidence>
<keyword evidence="3" id="KW-1185">Reference proteome</keyword>
<organism evidence="2 3">
    <name type="scientific">Podospora aff. communis PSN243</name>
    <dbReference type="NCBI Taxonomy" id="3040156"/>
    <lineage>
        <taxon>Eukaryota</taxon>
        <taxon>Fungi</taxon>
        <taxon>Dikarya</taxon>
        <taxon>Ascomycota</taxon>
        <taxon>Pezizomycotina</taxon>
        <taxon>Sordariomycetes</taxon>
        <taxon>Sordariomycetidae</taxon>
        <taxon>Sordariales</taxon>
        <taxon>Podosporaceae</taxon>
        <taxon>Podospora</taxon>
    </lineage>
</organism>
<dbReference type="PANTHER" id="PTHR46310:SF7">
    <property type="entry name" value="AMIDASE 1"/>
    <property type="match status" value="1"/>
</dbReference>
<dbReference type="Pfam" id="PF01425">
    <property type="entry name" value="Amidase"/>
    <property type="match status" value="2"/>
</dbReference>
<evidence type="ECO:0000313" key="2">
    <source>
        <dbReference type="EMBL" id="KAK4452746.1"/>
    </source>
</evidence>
<dbReference type="PANTHER" id="PTHR46310">
    <property type="entry name" value="AMIDASE 1"/>
    <property type="match status" value="1"/>
</dbReference>
<name>A0AAV9GYA4_9PEZI</name>
<proteinExistence type="predicted"/>
<gene>
    <name evidence="2" type="ORF">QBC34DRAFT_455782</name>
</gene>
<sequence>MSSSSALLKHCVVQFADLGLVYHVKQPPVLRLPGGAPSSIEPAVVVGLPPVLTDVKSFLVDKLRTFETADDVYQPIFSERGTFIFQYDKEPSYLEKAPEAVAELFDSSRSRLVFHSVTDTKPLPEGPYFWSGNAVYQTWRLYADDLRAFVLATIPSSVLSSKYAFEPLLATSSYGNELAVAVPSRLYTPRSPELPLNGLRVSVKDNVHLEGVKTSMGCRAYVDYYGPQPETAAYVKKLIDMGTPPNQTIDYFAPWNPRADGYLRPAGSSSGAGASIAGYAWCDVAIGTDTTGSGREPARAAGVQGLRLSGKSLPMDGVVPSSEEFDSLAILTRSLDELREFTSLSFDGTLSTKLPNKILYPTDWMPYKMPEQQQLNEKFLAAMEDVLGVKHTKINLASMWKESPPAAAEGKSIAEYLENTGFWLMYYDNYHTFDDFREGYKRKFGKEVYVSPSQRWKWDLGAKVTPGQRAQGLRECEVYREWVQQHVLTRDSEGNGEAVIILPLGNAKPDYRDQESGPPSIVKSFEPKYFGSVLGLPQIVTPVGQLAYESRISHRREFVPVIATIAGARGKLNGFQTFSLVPRLPFKRQRCYAG</sequence>
<dbReference type="EMBL" id="MU865923">
    <property type="protein sequence ID" value="KAK4452746.1"/>
    <property type="molecule type" value="Genomic_DNA"/>
</dbReference>
<feature type="domain" description="Amidase" evidence="1">
    <location>
        <begin position="256"/>
        <end position="343"/>
    </location>
</feature>
<dbReference type="Proteomes" id="UP001321760">
    <property type="component" value="Unassembled WGS sequence"/>
</dbReference>
<dbReference type="SUPFAM" id="SSF75304">
    <property type="entry name" value="Amidase signature (AS) enzymes"/>
    <property type="match status" value="1"/>
</dbReference>
<feature type="domain" description="Amidase" evidence="1">
    <location>
        <begin position="190"/>
        <end position="242"/>
    </location>
</feature>
<reference evidence="2" key="2">
    <citation type="submission" date="2023-05" db="EMBL/GenBank/DDBJ databases">
        <authorList>
            <consortium name="Lawrence Berkeley National Laboratory"/>
            <person name="Steindorff A."/>
            <person name="Hensen N."/>
            <person name="Bonometti L."/>
            <person name="Westerberg I."/>
            <person name="Brannstrom I.O."/>
            <person name="Guillou S."/>
            <person name="Cros-Aarteil S."/>
            <person name="Calhoun S."/>
            <person name="Haridas S."/>
            <person name="Kuo A."/>
            <person name="Mondo S."/>
            <person name="Pangilinan J."/>
            <person name="Riley R."/>
            <person name="Labutti K."/>
            <person name="Andreopoulos B."/>
            <person name="Lipzen A."/>
            <person name="Chen C."/>
            <person name="Yanf M."/>
            <person name="Daum C."/>
            <person name="Ng V."/>
            <person name="Clum A."/>
            <person name="Ohm R."/>
            <person name="Martin F."/>
            <person name="Silar P."/>
            <person name="Natvig D."/>
            <person name="Lalanne C."/>
            <person name="Gautier V."/>
            <person name="Ament-Velasquez S.L."/>
            <person name="Kruys A."/>
            <person name="Hutchinson M.I."/>
            <person name="Powell A.J."/>
            <person name="Barry K."/>
            <person name="Miller A.N."/>
            <person name="Grigoriev I.V."/>
            <person name="Debuchy R."/>
            <person name="Gladieux P."/>
            <person name="Thoren M.H."/>
            <person name="Johannesson H."/>
        </authorList>
    </citation>
    <scope>NUCLEOTIDE SEQUENCE</scope>
    <source>
        <strain evidence="2">PSN243</strain>
    </source>
</reference>
<dbReference type="AlphaFoldDB" id="A0AAV9GYA4"/>
<protein>
    <submittedName>
        <fullName evidence="2">Amidase signature domain-containing protein</fullName>
    </submittedName>
</protein>
<dbReference type="InterPro" id="IPR036928">
    <property type="entry name" value="AS_sf"/>
</dbReference>
<dbReference type="InterPro" id="IPR023631">
    <property type="entry name" value="Amidase_dom"/>
</dbReference>
<accession>A0AAV9GYA4</accession>
<comment type="caution">
    <text evidence="2">The sequence shown here is derived from an EMBL/GenBank/DDBJ whole genome shotgun (WGS) entry which is preliminary data.</text>
</comment>